<evidence type="ECO:0000256" key="1">
    <source>
        <dbReference type="SAM" id="Phobius"/>
    </source>
</evidence>
<evidence type="ECO:0000313" key="2">
    <source>
        <dbReference type="EMBL" id="KAG5183356.1"/>
    </source>
</evidence>
<gene>
    <name evidence="2" type="ORF">JKP88DRAFT_316920</name>
</gene>
<reference evidence="2" key="1">
    <citation type="submission" date="2021-02" db="EMBL/GenBank/DDBJ databases">
        <title>First Annotated Genome of the Yellow-green Alga Tribonema minus.</title>
        <authorList>
            <person name="Mahan K.M."/>
        </authorList>
    </citation>
    <scope>NUCLEOTIDE SEQUENCE</scope>
    <source>
        <strain evidence="2">UTEX B ZZ1240</strain>
    </source>
</reference>
<organism evidence="2 3">
    <name type="scientific">Tribonema minus</name>
    <dbReference type="NCBI Taxonomy" id="303371"/>
    <lineage>
        <taxon>Eukaryota</taxon>
        <taxon>Sar</taxon>
        <taxon>Stramenopiles</taxon>
        <taxon>Ochrophyta</taxon>
        <taxon>PX clade</taxon>
        <taxon>Xanthophyceae</taxon>
        <taxon>Tribonematales</taxon>
        <taxon>Tribonemataceae</taxon>
        <taxon>Tribonema</taxon>
    </lineage>
</organism>
<evidence type="ECO:0000313" key="3">
    <source>
        <dbReference type="Proteomes" id="UP000664859"/>
    </source>
</evidence>
<dbReference type="AlphaFoldDB" id="A0A836CGX2"/>
<dbReference type="EMBL" id="JAFCMP010000212">
    <property type="protein sequence ID" value="KAG5183356.1"/>
    <property type="molecule type" value="Genomic_DNA"/>
</dbReference>
<proteinExistence type="predicted"/>
<keyword evidence="1" id="KW-0812">Transmembrane</keyword>
<accession>A0A836CGX2</accession>
<comment type="caution">
    <text evidence="2">The sequence shown here is derived from an EMBL/GenBank/DDBJ whole genome shotgun (WGS) entry which is preliminary data.</text>
</comment>
<keyword evidence="1" id="KW-1133">Transmembrane helix</keyword>
<keyword evidence="1" id="KW-0472">Membrane</keyword>
<protein>
    <submittedName>
        <fullName evidence="2">Uncharacterized protein</fullName>
    </submittedName>
</protein>
<feature type="transmembrane region" description="Helical" evidence="1">
    <location>
        <begin position="257"/>
        <end position="284"/>
    </location>
</feature>
<name>A0A836CGX2_9STRA</name>
<dbReference type="Proteomes" id="UP000664859">
    <property type="component" value="Unassembled WGS sequence"/>
</dbReference>
<sequence length="307" mass="30941">MAAAAAAAAAAAEERDMQDLCNARAVQEAGAEPEELAELQAVHQEAEGRHERACSGEGTAKGADNELARAAHAAAAAAGVEEKERARTDAVARRGALAIRAAPPNTFWDNGAAVDSVTDLQAVHALAQKFVKGGTAIAINVVRDTGGGGRSFVICTGHGPAAGNMYIVKLFKEYLGRECIELWKAHFDLANSNVPAAAAPISAAAPAAAAAAPVQPAAATRQQMQAVPVPRAGAQPAPLAKAPGGGARRVSATVVAAAATVAAAAAATVAAAAAATVAAAAAAAPMEFERRRRIKDRRRRYCAAEPG</sequence>
<keyword evidence="3" id="KW-1185">Reference proteome</keyword>